<feature type="active site" evidence="2 3">
    <location>
        <position position="291"/>
    </location>
</feature>
<dbReference type="AlphaFoldDB" id="A0A918BXA5"/>
<gene>
    <name evidence="6" type="primary">metX</name>
    <name evidence="2" type="synonym">metXA</name>
    <name evidence="6" type="ORF">GCM10008957_04040</name>
</gene>
<comment type="function">
    <text evidence="2">Transfers an acetyl group from acetyl-CoA to L-homoserine, forming acetyl-L-homoserine.</text>
</comment>
<feature type="binding site" evidence="2">
    <location>
        <position position="209"/>
    </location>
    <ligand>
        <name>substrate</name>
    </ligand>
</feature>
<comment type="similarity">
    <text evidence="2">Belongs to the AB hydrolase superfamily. MetX family.</text>
</comment>
<protein>
    <recommendedName>
        <fullName evidence="2">Homoserine O-acetyltransferase</fullName>
        <shortName evidence="2">HAT</shortName>
        <ecNumber evidence="2">2.3.1.31</ecNumber>
    </recommendedName>
    <alternativeName>
        <fullName evidence="2">Homoserine transacetylase</fullName>
        <shortName evidence="2">HTA</shortName>
    </alternativeName>
</protein>
<dbReference type="EC" id="2.3.1.31" evidence="2"/>
<keyword evidence="2" id="KW-0486">Methionine biosynthesis</keyword>
<comment type="caution">
    <text evidence="6">The sequence shown here is derived from an EMBL/GenBank/DDBJ whole genome shotgun (WGS) entry which is preliminary data.</text>
</comment>
<reference evidence="6" key="1">
    <citation type="journal article" date="2014" name="Int. J. Syst. Evol. Microbiol.">
        <title>Complete genome sequence of Corynebacterium casei LMG S-19264T (=DSM 44701T), isolated from a smear-ripened cheese.</title>
        <authorList>
            <consortium name="US DOE Joint Genome Institute (JGI-PGF)"/>
            <person name="Walter F."/>
            <person name="Albersmeier A."/>
            <person name="Kalinowski J."/>
            <person name="Ruckert C."/>
        </authorList>
    </citation>
    <scope>NUCLEOTIDE SEQUENCE</scope>
    <source>
        <strain evidence="6">JCM 31311</strain>
    </source>
</reference>
<dbReference type="PANTHER" id="PTHR32268:SF11">
    <property type="entry name" value="HOMOSERINE O-ACETYLTRANSFERASE"/>
    <property type="match status" value="1"/>
</dbReference>
<dbReference type="PANTHER" id="PTHR32268">
    <property type="entry name" value="HOMOSERINE O-ACETYLTRANSFERASE"/>
    <property type="match status" value="1"/>
</dbReference>
<proteinExistence type="inferred from homology"/>
<comment type="catalytic activity">
    <reaction evidence="2">
        <text>L-homoserine + acetyl-CoA = O-acetyl-L-homoserine + CoA</text>
        <dbReference type="Rhea" id="RHEA:13701"/>
        <dbReference type="ChEBI" id="CHEBI:57287"/>
        <dbReference type="ChEBI" id="CHEBI:57288"/>
        <dbReference type="ChEBI" id="CHEBI:57476"/>
        <dbReference type="ChEBI" id="CHEBI:57716"/>
        <dbReference type="EC" id="2.3.1.31"/>
    </reaction>
</comment>
<organism evidence="6 7">
    <name type="scientific">Deinococcus ruber</name>
    <dbReference type="NCBI Taxonomy" id="1848197"/>
    <lineage>
        <taxon>Bacteria</taxon>
        <taxon>Thermotogati</taxon>
        <taxon>Deinococcota</taxon>
        <taxon>Deinococci</taxon>
        <taxon>Deinococcales</taxon>
        <taxon>Deinococcaceae</taxon>
        <taxon>Deinococcus</taxon>
    </lineage>
</organism>
<comment type="caution">
    <text evidence="2">Lacks conserved residue(s) required for the propagation of feature annotation.</text>
</comment>
<dbReference type="InterPro" id="IPR000073">
    <property type="entry name" value="AB_hydrolase_1"/>
</dbReference>
<dbReference type="HAMAP" id="MF_00296">
    <property type="entry name" value="MetX_acyltransf"/>
    <property type="match status" value="1"/>
</dbReference>
<feature type="binding site" evidence="2">
    <location>
        <position position="321"/>
    </location>
    <ligand>
        <name>substrate</name>
    </ligand>
</feature>
<comment type="subunit">
    <text evidence="2">Homodimer.</text>
</comment>
<dbReference type="GO" id="GO:0009092">
    <property type="term" value="P:homoserine metabolic process"/>
    <property type="evidence" value="ECO:0007669"/>
    <property type="project" value="TreeGrafter"/>
</dbReference>
<comment type="pathway">
    <text evidence="2">Amino-acid biosynthesis; L-methionine biosynthesis via de novo pathway; O-acetyl-L-homoserine from L-homoserine: step 1/1.</text>
</comment>
<evidence type="ECO:0000256" key="1">
    <source>
        <dbReference type="ARBA" id="ARBA00022679"/>
    </source>
</evidence>
<keyword evidence="7" id="KW-1185">Reference proteome</keyword>
<evidence type="ECO:0000256" key="4">
    <source>
        <dbReference type="SAM" id="MobiDB-lite"/>
    </source>
</evidence>
<evidence type="ECO:0000259" key="5">
    <source>
        <dbReference type="Pfam" id="PF00561"/>
    </source>
</evidence>
<name>A0A918BXA5_9DEIO</name>
<comment type="subcellular location">
    <subcellularLocation>
        <location evidence="2">Cytoplasm</location>
    </subcellularLocation>
</comment>
<feature type="domain" description="AB hydrolase-1" evidence="5">
    <location>
        <begin position="68"/>
        <end position="324"/>
    </location>
</feature>
<evidence type="ECO:0000313" key="6">
    <source>
        <dbReference type="EMBL" id="GGQ94962.1"/>
    </source>
</evidence>
<feature type="region of interest" description="Disordered" evidence="4">
    <location>
        <begin position="1"/>
        <end position="20"/>
    </location>
</feature>
<dbReference type="InterPro" id="IPR029058">
    <property type="entry name" value="AB_hydrolase_fold"/>
</dbReference>
<dbReference type="InterPro" id="IPR008220">
    <property type="entry name" value="HAT_MetX-like"/>
</dbReference>
<accession>A0A918BXA5</accession>
<keyword evidence="2" id="KW-0028">Amino-acid biosynthesis</keyword>
<dbReference type="Pfam" id="PF00561">
    <property type="entry name" value="Abhydrolase_1"/>
    <property type="match status" value="1"/>
</dbReference>
<dbReference type="Gene3D" id="3.40.50.1820">
    <property type="entry name" value="alpha/beta hydrolase"/>
    <property type="match status" value="1"/>
</dbReference>
<dbReference type="RefSeq" id="WP_189087800.1">
    <property type="nucleotide sequence ID" value="NZ_BMQL01000001.1"/>
</dbReference>
<dbReference type="SUPFAM" id="SSF53474">
    <property type="entry name" value="alpha/beta-Hydrolases"/>
    <property type="match status" value="1"/>
</dbReference>
<feature type="active site" evidence="2 3">
    <location>
        <position position="320"/>
    </location>
</feature>
<keyword evidence="2" id="KW-0963">Cytoplasm</keyword>
<keyword evidence="2" id="KW-0012">Acyltransferase</keyword>
<dbReference type="GO" id="GO:0005737">
    <property type="term" value="C:cytoplasm"/>
    <property type="evidence" value="ECO:0007669"/>
    <property type="project" value="UniProtKB-SubCell"/>
</dbReference>
<feature type="active site" description="Nucleophile" evidence="2 3">
    <location>
        <position position="152"/>
    </location>
</feature>
<dbReference type="EMBL" id="BMQL01000001">
    <property type="protein sequence ID" value="GGQ94962.1"/>
    <property type="molecule type" value="Genomic_DNA"/>
</dbReference>
<keyword evidence="1 2" id="KW-0808">Transferase</keyword>
<dbReference type="GO" id="GO:0004414">
    <property type="term" value="F:homoserine O-acetyltransferase activity"/>
    <property type="evidence" value="ECO:0007669"/>
    <property type="project" value="UniProtKB-UniRule"/>
</dbReference>
<dbReference type="Proteomes" id="UP000603865">
    <property type="component" value="Unassembled WGS sequence"/>
</dbReference>
<dbReference type="PIRSF" id="PIRSF000443">
    <property type="entry name" value="Homoser_Ac_trans"/>
    <property type="match status" value="1"/>
</dbReference>
<evidence type="ECO:0000256" key="3">
    <source>
        <dbReference type="PIRSR" id="PIRSR000443-1"/>
    </source>
</evidence>
<evidence type="ECO:0000256" key="2">
    <source>
        <dbReference type="HAMAP-Rule" id="MF_00296"/>
    </source>
</evidence>
<dbReference type="GO" id="GO:0009086">
    <property type="term" value="P:methionine biosynthetic process"/>
    <property type="evidence" value="ECO:0007669"/>
    <property type="project" value="UniProtKB-UniRule"/>
</dbReference>
<reference evidence="6" key="2">
    <citation type="submission" date="2020-09" db="EMBL/GenBank/DDBJ databases">
        <authorList>
            <person name="Sun Q."/>
            <person name="Ohkuma M."/>
        </authorList>
    </citation>
    <scope>NUCLEOTIDE SEQUENCE</scope>
    <source>
        <strain evidence="6">JCM 31311</strain>
    </source>
</reference>
<evidence type="ECO:0000313" key="7">
    <source>
        <dbReference type="Proteomes" id="UP000603865"/>
    </source>
</evidence>
<sequence length="344" mass="37657">MTAYTLPESPIQRLSDEAHPERCTPEQAAPRLQTITLFRDHPLLLDCGRPLSSVRVAYHTYGEAREDALLVTHALTGTSAVHEWWPTLFGPGKALDPRQAYIVCSNVLGGCAGTSGPRELDGTPLTLRDMVAVQRELLRVLGVRRVTVVGGSMGGMQVYEWLRSYPDLVERAVIIGAPARHSPWAIGLNTAQRNAIRLAPGGEGLKVARQIAMLSYRSPQSLGQTQSGESRRKPGVPAVETYLEYQGEKLAERFCEQSYCTLTEAMDRFSLSDAELNAIRTPVLVVGISSDVLYPSAEVQSFAALLPASSYWELHSPHGHDAFLMDAESLNDTVKEYLTARLGA</sequence>